<evidence type="ECO:0000313" key="3">
    <source>
        <dbReference type="EMBL" id="AYG04639.1"/>
    </source>
</evidence>
<dbReference type="PANTHER" id="PTHR30204">
    <property type="entry name" value="REDOX-CYCLING DRUG-SENSING TRANSCRIPTIONAL ACTIVATOR SOXR"/>
    <property type="match status" value="1"/>
</dbReference>
<protein>
    <submittedName>
        <fullName evidence="3">MerR family transcriptional regulator</fullName>
    </submittedName>
</protein>
<feature type="domain" description="HTH merR-type" evidence="2">
    <location>
        <begin position="1"/>
        <end position="68"/>
    </location>
</feature>
<dbReference type="PANTHER" id="PTHR30204:SF93">
    <property type="entry name" value="HTH MERR-TYPE DOMAIN-CONTAINING PROTEIN"/>
    <property type="match status" value="1"/>
</dbReference>
<dbReference type="Gene3D" id="1.10.1660.10">
    <property type="match status" value="1"/>
</dbReference>
<name>A0A387BUE9_9MICO</name>
<dbReference type="KEGG" id="gry:D7I44_14655"/>
<evidence type="ECO:0000259" key="2">
    <source>
        <dbReference type="PROSITE" id="PS50937"/>
    </source>
</evidence>
<dbReference type="SMART" id="SM00422">
    <property type="entry name" value="HTH_MERR"/>
    <property type="match status" value="1"/>
</dbReference>
<dbReference type="InterPro" id="IPR047057">
    <property type="entry name" value="MerR_fam"/>
</dbReference>
<dbReference type="Pfam" id="PF13411">
    <property type="entry name" value="MerR_1"/>
    <property type="match status" value="1"/>
</dbReference>
<dbReference type="PROSITE" id="PS00552">
    <property type="entry name" value="HTH_MERR_1"/>
    <property type="match status" value="1"/>
</dbReference>
<evidence type="ECO:0000313" key="4">
    <source>
        <dbReference type="Proteomes" id="UP000275069"/>
    </source>
</evidence>
<dbReference type="SUPFAM" id="SSF46955">
    <property type="entry name" value="Putative DNA-binding domain"/>
    <property type="match status" value="1"/>
</dbReference>
<dbReference type="GO" id="GO:0003677">
    <property type="term" value="F:DNA binding"/>
    <property type="evidence" value="ECO:0007669"/>
    <property type="project" value="UniProtKB-KW"/>
</dbReference>
<dbReference type="EMBL" id="CP032624">
    <property type="protein sequence ID" value="AYG04639.1"/>
    <property type="molecule type" value="Genomic_DNA"/>
</dbReference>
<organism evidence="3 4">
    <name type="scientific">Gryllotalpicola protaetiae</name>
    <dbReference type="NCBI Taxonomy" id="2419771"/>
    <lineage>
        <taxon>Bacteria</taxon>
        <taxon>Bacillati</taxon>
        <taxon>Actinomycetota</taxon>
        <taxon>Actinomycetes</taxon>
        <taxon>Micrococcales</taxon>
        <taxon>Microbacteriaceae</taxon>
        <taxon>Gryllotalpicola</taxon>
    </lineage>
</organism>
<dbReference type="PROSITE" id="PS50937">
    <property type="entry name" value="HTH_MERR_2"/>
    <property type="match status" value="1"/>
</dbReference>
<sequence>MRIAEASVRTGISARLLRYYEDQGLLDPARNSSGYRDYSVDDLVAARRVRQLLNVGLSTATIGTVLPCLTERLGQLTPVCAELIDELRHEQDRIISAIDALTESRDAIGQVIAAGTPAA</sequence>
<dbReference type="GO" id="GO:0003700">
    <property type="term" value="F:DNA-binding transcription factor activity"/>
    <property type="evidence" value="ECO:0007669"/>
    <property type="project" value="InterPro"/>
</dbReference>
<reference evidence="3 4" key="1">
    <citation type="submission" date="2018-09" db="EMBL/GenBank/DDBJ databases">
        <title>Genome sequencing of strain 2DFW10M-5.</title>
        <authorList>
            <person name="Heo J."/>
            <person name="Kim S.-J."/>
            <person name="Kwon S.-W."/>
        </authorList>
    </citation>
    <scope>NUCLEOTIDE SEQUENCE [LARGE SCALE GENOMIC DNA]</scope>
    <source>
        <strain evidence="3 4">2DFW10M-5</strain>
    </source>
</reference>
<dbReference type="InterPro" id="IPR009061">
    <property type="entry name" value="DNA-bd_dom_put_sf"/>
</dbReference>
<dbReference type="OrthoDB" id="9802039at2"/>
<keyword evidence="1" id="KW-0238">DNA-binding</keyword>
<dbReference type="InterPro" id="IPR000551">
    <property type="entry name" value="MerR-type_HTH_dom"/>
</dbReference>
<evidence type="ECO:0000256" key="1">
    <source>
        <dbReference type="ARBA" id="ARBA00023125"/>
    </source>
</evidence>
<dbReference type="RefSeq" id="WP_120790168.1">
    <property type="nucleotide sequence ID" value="NZ_CP032624.1"/>
</dbReference>
<proteinExistence type="predicted"/>
<dbReference type="AlphaFoldDB" id="A0A387BUE9"/>
<gene>
    <name evidence="3" type="ORF">D7I44_14655</name>
</gene>
<keyword evidence="4" id="KW-1185">Reference proteome</keyword>
<dbReference type="Proteomes" id="UP000275069">
    <property type="component" value="Chromosome"/>
</dbReference>
<accession>A0A387BUE9</accession>